<dbReference type="AlphaFoldDB" id="A0A4D6MGP3"/>
<sequence length="132" mass="14944">MISFSRTTEPVGYCIFRTSNDQPTLLPSPPFHTEAVAVAIGSHLFPSRGPCLRKTSSRYALRCTATTNQYRELGGGPRMGMVQELNGMLRDLSGEWVFYGFVPSVGCKRKKMEMMEMCRMEVVIKALVCWFY</sequence>
<dbReference type="Proteomes" id="UP000501690">
    <property type="component" value="Linkage Group LG7"/>
</dbReference>
<gene>
    <name evidence="1" type="ORF">DEO72_LG7g1856</name>
</gene>
<evidence type="ECO:0000313" key="2">
    <source>
        <dbReference type="Proteomes" id="UP000501690"/>
    </source>
</evidence>
<evidence type="ECO:0000313" key="1">
    <source>
        <dbReference type="EMBL" id="QCE00566.1"/>
    </source>
</evidence>
<organism evidence="1 2">
    <name type="scientific">Vigna unguiculata</name>
    <name type="common">Cowpea</name>
    <dbReference type="NCBI Taxonomy" id="3917"/>
    <lineage>
        <taxon>Eukaryota</taxon>
        <taxon>Viridiplantae</taxon>
        <taxon>Streptophyta</taxon>
        <taxon>Embryophyta</taxon>
        <taxon>Tracheophyta</taxon>
        <taxon>Spermatophyta</taxon>
        <taxon>Magnoliopsida</taxon>
        <taxon>eudicotyledons</taxon>
        <taxon>Gunneridae</taxon>
        <taxon>Pentapetalae</taxon>
        <taxon>rosids</taxon>
        <taxon>fabids</taxon>
        <taxon>Fabales</taxon>
        <taxon>Fabaceae</taxon>
        <taxon>Papilionoideae</taxon>
        <taxon>50 kb inversion clade</taxon>
        <taxon>NPAAA clade</taxon>
        <taxon>indigoferoid/millettioid clade</taxon>
        <taxon>Phaseoleae</taxon>
        <taxon>Vigna</taxon>
    </lineage>
</organism>
<reference evidence="1 2" key="1">
    <citation type="submission" date="2019-04" db="EMBL/GenBank/DDBJ databases">
        <title>An improved genome assembly and genetic linkage map for asparagus bean, Vigna unguiculata ssp. sesquipedialis.</title>
        <authorList>
            <person name="Xia Q."/>
            <person name="Zhang R."/>
            <person name="Dong Y."/>
        </authorList>
    </citation>
    <scope>NUCLEOTIDE SEQUENCE [LARGE SCALE GENOMIC DNA]</scope>
    <source>
        <tissue evidence="1">Leaf</tissue>
    </source>
</reference>
<keyword evidence="2" id="KW-1185">Reference proteome</keyword>
<accession>A0A4D6MGP3</accession>
<dbReference type="EMBL" id="CP039351">
    <property type="protein sequence ID" value="QCE00566.1"/>
    <property type="molecule type" value="Genomic_DNA"/>
</dbReference>
<name>A0A4D6MGP3_VIGUN</name>
<proteinExistence type="predicted"/>
<protein>
    <submittedName>
        <fullName evidence="1">Uncharacterized protein</fullName>
    </submittedName>
</protein>